<dbReference type="Proteomes" id="UP000005239">
    <property type="component" value="Unassembled WGS sequence"/>
</dbReference>
<feature type="region of interest" description="Disordered" evidence="1">
    <location>
        <begin position="57"/>
        <end position="105"/>
    </location>
</feature>
<dbReference type="AlphaFoldDB" id="A0A2A6BFX2"/>
<accession>A0A2A6BFX2</accession>
<evidence type="ECO:0000313" key="2">
    <source>
        <dbReference type="EnsemblMetazoa" id="PPA44432.1"/>
    </source>
</evidence>
<reference evidence="3" key="1">
    <citation type="journal article" date="2008" name="Nat. Genet.">
        <title>The Pristionchus pacificus genome provides a unique perspective on nematode lifestyle and parasitism.</title>
        <authorList>
            <person name="Dieterich C."/>
            <person name="Clifton S.W."/>
            <person name="Schuster L.N."/>
            <person name="Chinwalla A."/>
            <person name="Delehaunty K."/>
            <person name="Dinkelacker I."/>
            <person name="Fulton L."/>
            <person name="Fulton R."/>
            <person name="Godfrey J."/>
            <person name="Minx P."/>
            <person name="Mitreva M."/>
            <person name="Roeseler W."/>
            <person name="Tian H."/>
            <person name="Witte H."/>
            <person name="Yang S.P."/>
            <person name="Wilson R.K."/>
            <person name="Sommer R.J."/>
        </authorList>
    </citation>
    <scope>NUCLEOTIDE SEQUENCE [LARGE SCALE GENOMIC DNA]</scope>
    <source>
        <strain evidence="3">PS312</strain>
    </source>
</reference>
<keyword evidence="3" id="KW-1185">Reference proteome</keyword>
<sequence length="105" mass="11313">MTSIVLSRRRLIDRSRRYLRLLLLEVRLRLLHAAAVPAVRLQSHLFDISTQLVCPYCGPPPPPIPNGPPPPPPLKGPPPNEGAPPDPPPMPWNGGTGVPGAMSPT</sequence>
<protein>
    <submittedName>
        <fullName evidence="2">Uncharacterized protein</fullName>
    </submittedName>
</protein>
<evidence type="ECO:0000313" key="3">
    <source>
        <dbReference type="Proteomes" id="UP000005239"/>
    </source>
</evidence>
<feature type="compositionally biased region" description="Pro residues" evidence="1">
    <location>
        <begin position="57"/>
        <end position="91"/>
    </location>
</feature>
<reference evidence="2" key="2">
    <citation type="submission" date="2022-06" db="UniProtKB">
        <authorList>
            <consortium name="EnsemblMetazoa"/>
        </authorList>
    </citation>
    <scope>IDENTIFICATION</scope>
    <source>
        <strain evidence="2">PS312</strain>
    </source>
</reference>
<gene>
    <name evidence="2" type="primary">WBGene00282801</name>
</gene>
<proteinExistence type="predicted"/>
<dbReference type="EnsemblMetazoa" id="PPA44432.1">
    <property type="protein sequence ID" value="PPA44432.1"/>
    <property type="gene ID" value="WBGene00282801"/>
</dbReference>
<name>A0A2A6BFX2_PRIPA</name>
<accession>A0A8R1UZ72</accession>
<organism evidence="2 3">
    <name type="scientific">Pristionchus pacificus</name>
    <name type="common">Parasitic nematode worm</name>
    <dbReference type="NCBI Taxonomy" id="54126"/>
    <lineage>
        <taxon>Eukaryota</taxon>
        <taxon>Metazoa</taxon>
        <taxon>Ecdysozoa</taxon>
        <taxon>Nematoda</taxon>
        <taxon>Chromadorea</taxon>
        <taxon>Rhabditida</taxon>
        <taxon>Rhabditina</taxon>
        <taxon>Diplogasteromorpha</taxon>
        <taxon>Diplogasteroidea</taxon>
        <taxon>Neodiplogasteridae</taxon>
        <taxon>Pristionchus</taxon>
    </lineage>
</organism>
<evidence type="ECO:0000256" key="1">
    <source>
        <dbReference type="SAM" id="MobiDB-lite"/>
    </source>
</evidence>